<gene>
    <name evidence="2" type="ORF">AFULGI_00023940</name>
</gene>
<evidence type="ECO:0000313" key="2">
    <source>
        <dbReference type="EMBL" id="AIG99111.1"/>
    </source>
</evidence>
<accession>A0A075WGJ5</accession>
<protein>
    <submittedName>
        <fullName evidence="2">Uncharacterized protein</fullName>
    </submittedName>
</protein>
<dbReference type="EMBL" id="CP006577">
    <property type="protein sequence ID" value="AIG99111.1"/>
    <property type="molecule type" value="Genomic_DNA"/>
</dbReference>
<organism evidence="2 3">
    <name type="scientific">Archaeoglobus fulgidus DSM 8774</name>
    <dbReference type="NCBI Taxonomy" id="1344584"/>
    <lineage>
        <taxon>Archaea</taxon>
        <taxon>Methanobacteriati</taxon>
        <taxon>Methanobacteriota</taxon>
        <taxon>Archaeoglobi</taxon>
        <taxon>Archaeoglobales</taxon>
        <taxon>Archaeoglobaceae</taxon>
        <taxon>Archaeoglobus</taxon>
    </lineage>
</organism>
<evidence type="ECO:0000313" key="3">
    <source>
        <dbReference type="Proteomes" id="UP000028501"/>
    </source>
</evidence>
<dbReference type="RefSeq" id="WP_010879615.1">
    <property type="nucleotide sequence ID" value="NZ_CP006577.1"/>
</dbReference>
<feature type="transmembrane region" description="Helical" evidence="1">
    <location>
        <begin position="80"/>
        <end position="101"/>
    </location>
</feature>
<dbReference type="HOGENOM" id="CLU_1727146_0_0_2"/>
<keyword evidence="1" id="KW-1133">Transmembrane helix</keyword>
<keyword evidence="1" id="KW-0812">Transmembrane</keyword>
<keyword evidence="1" id="KW-0472">Membrane</keyword>
<dbReference type="AlphaFoldDB" id="A0A075WGJ5"/>
<dbReference type="Proteomes" id="UP000028501">
    <property type="component" value="Chromosome"/>
</dbReference>
<dbReference type="KEGG" id="afg:AFULGI_00023940"/>
<dbReference type="GeneID" id="24795873"/>
<reference evidence="2 3" key="1">
    <citation type="submission" date="2013-07" db="EMBL/GenBank/DDBJ databases">
        <title>Genome of Archaeoglobus fulgidus.</title>
        <authorList>
            <person name="Fiebig A."/>
            <person name="Birkeland N.-K."/>
        </authorList>
    </citation>
    <scope>NUCLEOTIDE SEQUENCE [LARGE SCALE GENOMIC DNA]</scope>
    <source>
        <strain evidence="2 3">DSM 8774</strain>
    </source>
</reference>
<evidence type="ECO:0000256" key="1">
    <source>
        <dbReference type="SAM" id="Phobius"/>
    </source>
</evidence>
<sequence>MNYFLIFLTLLVAVIVEKIEELVAIRFFSSYVLDIARMEAEIEEYKELSMLAMLSGDREAYRGFQDMMNEIYGRVFFRKISFFTPLYFLLLSPYIVALQFLGVENSLSIVLPVAVLYFSAKLFYGMVRDFVKSYVDYRKANN</sequence>
<name>A0A075WGJ5_ARCFL</name>
<proteinExistence type="predicted"/>
<feature type="transmembrane region" description="Helical" evidence="1">
    <location>
        <begin position="107"/>
        <end position="124"/>
    </location>
</feature>